<evidence type="ECO:0000256" key="1">
    <source>
        <dbReference type="ARBA" id="ARBA00037961"/>
    </source>
</evidence>
<protein>
    <submittedName>
        <fullName evidence="3">Ribulose-5-phosphate 4-epimerase/Fuculose-1-phosphate aldolase</fullName>
    </submittedName>
</protein>
<accession>A0A239G1H5</accession>
<organism evidence="3 4">
    <name type="scientific">Noviherbaspirillum humi</name>
    <dbReference type="NCBI Taxonomy" id="1688639"/>
    <lineage>
        <taxon>Bacteria</taxon>
        <taxon>Pseudomonadati</taxon>
        <taxon>Pseudomonadota</taxon>
        <taxon>Betaproteobacteria</taxon>
        <taxon>Burkholderiales</taxon>
        <taxon>Oxalobacteraceae</taxon>
        <taxon>Noviherbaspirillum</taxon>
    </lineage>
</organism>
<dbReference type="InterPro" id="IPR036409">
    <property type="entry name" value="Aldolase_II/adducin_N_sf"/>
</dbReference>
<dbReference type="Pfam" id="PF00596">
    <property type="entry name" value="Aldolase_II"/>
    <property type="match status" value="1"/>
</dbReference>
<reference evidence="3 4" key="1">
    <citation type="submission" date="2017-06" db="EMBL/GenBank/DDBJ databases">
        <authorList>
            <person name="Kim H.J."/>
            <person name="Triplett B.A."/>
        </authorList>
    </citation>
    <scope>NUCLEOTIDE SEQUENCE [LARGE SCALE GENOMIC DNA]</scope>
    <source>
        <strain evidence="3 4">U15</strain>
    </source>
</reference>
<evidence type="ECO:0000313" key="3">
    <source>
        <dbReference type="EMBL" id="SNS63226.1"/>
    </source>
</evidence>
<dbReference type="GO" id="GO:0005856">
    <property type="term" value="C:cytoskeleton"/>
    <property type="evidence" value="ECO:0007669"/>
    <property type="project" value="TreeGrafter"/>
</dbReference>
<dbReference type="RefSeq" id="WP_176442390.1">
    <property type="nucleotide sequence ID" value="NZ_FZOT01000004.1"/>
</dbReference>
<dbReference type="PANTHER" id="PTHR10672:SF3">
    <property type="entry name" value="PROTEIN HU-LI TAI SHAO"/>
    <property type="match status" value="1"/>
</dbReference>
<dbReference type="EMBL" id="FZOT01000004">
    <property type="protein sequence ID" value="SNS63226.1"/>
    <property type="molecule type" value="Genomic_DNA"/>
</dbReference>
<name>A0A239G1H5_9BURK</name>
<gene>
    <name evidence="3" type="ORF">SAMN06265795_104215</name>
</gene>
<dbReference type="FunFam" id="3.40.225.10:FF:000013">
    <property type="entry name" value="Class II aldolase"/>
    <property type="match status" value="1"/>
</dbReference>
<dbReference type="SMART" id="SM01007">
    <property type="entry name" value="Aldolase_II"/>
    <property type="match status" value="1"/>
</dbReference>
<dbReference type="GO" id="GO:0051015">
    <property type="term" value="F:actin filament binding"/>
    <property type="evidence" value="ECO:0007669"/>
    <property type="project" value="TreeGrafter"/>
</dbReference>
<evidence type="ECO:0000313" key="4">
    <source>
        <dbReference type="Proteomes" id="UP000198284"/>
    </source>
</evidence>
<dbReference type="Gene3D" id="3.40.225.10">
    <property type="entry name" value="Class II aldolase/adducin N-terminal domain"/>
    <property type="match status" value="1"/>
</dbReference>
<dbReference type="InterPro" id="IPR001303">
    <property type="entry name" value="Aldolase_II/adducin_N"/>
</dbReference>
<dbReference type="SUPFAM" id="SSF53639">
    <property type="entry name" value="AraD/HMP-PK domain-like"/>
    <property type="match status" value="1"/>
</dbReference>
<dbReference type="NCBIfam" id="NF005451">
    <property type="entry name" value="PRK07044.1"/>
    <property type="match status" value="1"/>
</dbReference>
<sequence>MNAPESLAIPSMQHRVSAEEWQTRVDLAACYRLVAEFGWSDLIFTHITARVPGTEDQFLINPYGMMFDEITASSLVKIDLHGNKIEDSPFPVNPAGFTIHSAIHAVRHDAQCVLHTHSLNGVAVSAQKEGVLPLSQQSIFVLSSLAYHDYEGVALNEEEKPRLVDHFGRKTYLMLRNHGLLTVGRTIADAFLNMYIFEAACNIQIRAQAGGGELTRIPQAIIDGAQQQAKTVTKAQGGMLAWPGLLRRLDRKDPSFRQ</sequence>
<feature type="domain" description="Class II aldolase/adducin N-terminal" evidence="2">
    <location>
        <begin position="25"/>
        <end position="205"/>
    </location>
</feature>
<evidence type="ECO:0000259" key="2">
    <source>
        <dbReference type="SMART" id="SM01007"/>
    </source>
</evidence>
<dbReference type="AlphaFoldDB" id="A0A239G1H5"/>
<dbReference type="InterPro" id="IPR051017">
    <property type="entry name" value="Aldolase-II_Adducin_sf"/>
</dbReference>
<dbReference type="Proteomes" id="UP000198284">
    <property type="component" value="Unassembled WGS sequence"/>
</dbReference>
<comment type="similarity">
    <text evidence="1">Belongs to the aldolase class II family.</text>
</comment>
<dbReference type="PANTHER" id="PTHR10672">
    <property type="entry name" value="ADDUCIN"/>
    <property type="match status" value="1"/>
</dbReference>
<keyword evidence="4" id="KW-1185">Reference proteome</keyword>
<proteinExistence type="inferred from homology"/>